<dbReference type="EMBL" id="LFZO01000572">
    <property type="protein sequence ID" value="KXT05283.1"/>
    <property type="molecule type" value="Genomic_DNA"/>
</dbReference>
<keyword evidence="2" id="KW-0732">Signal</keyword>
<comment type="caution">
    <text evidence="3">The sequence shown here is derived from an EMBL/GenBank/DDBJ whole genome shotgun (WGS) entry which is preliminary data.</text>
</comment>
<feature type="region of interest" description="Disordered" evidence="1">
    <location>
        <begin position="66"/>
        <end position="95"/>
    </location>
</feature>
<feature type="signal peptide" evidence="2">
    <location>
        <begin position="1"/>
        <end position="23"/>
    </location>
</feature>
<organism evidence="3 4">
    <name type="scientific">Pseudocercospora musae</name>
    <dbReference type="NCBI Taxonomy" id="113226"/>
    <lineage>
        <taxon>Eukaryota</taxon>
        <taxon>Fungi</taxon>
        <taxon>Dikarya</taxon>
        <taxon>Ascomycota</taxon>
        <taxon>Pezizomycotina</taxon>
        <taxon>Dothideomycetes</taxon>
        <taxon>Dothideomycetidae</taxon>
        <taxon>Mycosphaerellales</taxon>
        <taxon>Mycosphaerellaceae</taxon>
        <taxon>Pseudocercospora</taxon>
    </lineage>
</organism>
<evidence type="ECO:0008006" key="5">
    <source>
        <dbReference type="Google" id="ProtNLM"/>
    </source>
</evidence>
<sequence>MKQYSALSVTLWSLYAAATNTNAASTDSKCLAGPLAKPASQLKNYGPAQAYCSQQYPATTVTVTSCATPTSAPTRKERRKAQDDDKQSNDNDPEDRAKAFARIQQSPHAAQAAICSCISDPPSTISIIASCTPGQYCDESGDCKPKRNCNNPAQCESQSYCLEAAAGACFCHPDTDDSSRGYCMSGGPTAGGCPETYEDCASNAECQGARVCIYACCREQPFCVDINDYNPSTPNEAPANMLFSRERTGVNPT</sequence>
<dbReference type="OrthoDB" id="10360267at2759"/>
<feature type="compositionally biased region" description="Basic and acidic residues" evidence="1">
    <location>
        <begin position="80"/>
        <end position="95"/>
    </location>
</feature>
<dbReference type="Proteomes" id="UP000073492">
    <property type="component" value="Unassembled WGS sequence"/>
</dbReference>
<keyword evidence="4" id="KW-1185">Reference proteome</keyword>
<evidence type="ECO:0000256" key="2">
    <source>
        <dbReference type="SAM" id="SignalP"/>
    </source>
</evidence>
<evidence type="ECO:0000313" key="4">
    <source>
        <dbReference type="Proteomes" id="UP000073492"/>
    </source>
</evidence>
<accession>A0A139HSB5</accession>
<proteinExistence type="predicted"/>
<evidence type="ECO:0000313" key="3">
    <source>
        <dbReference type="EMBL" id="KXT05283.1"/>
    </source>
</evidence>
<reference evidence="3 4" key="1">
    <citation type="submission" date="2015-07" db="EMBL/GenBank/DDBJ databases">
        <title>Comparative genomics of the Sigatoka disease complex on banana suggests a link between parallel evolutionary changes in Pseudocercospora fijiensis and Pseudocercospora eumusae and increased virulence on the banana host.</title>
        <authorList>
            <person name="Chang T.-C."/>
            <person name="Salvucci A."/>
            <person name="Crous P.W."/>
            <person name="Stergiopoulos I."/>
        </authorList>
    </citation>
    <scope>NUCLEOTIDE SEQUENCE [LARGE SCALE GENOMIC DNA]</scope>
    <source>
        <strain evidence="3 4">CBS 116634</strain>
    </source>
</reference>
<gene>
    <name evidence="3" type="ORF">AC579_8066</name>
</gene>
<evidence type="ECO:0000256" key="1">
    <source>
        <dbReference type="SAM" id="MobiDB-lite"/>
    </source>
</evidence>
<protein>
    <recommendedName>
        <fullName evidence="5">Dickkopf N-terminal cysteine-rich domain-containing protein</fullName>
    </recommendedName>
</protein>
<name>A0A139HSB5_9PEZI</name>
<dbReference type="AlphaFoldDB" id="A0A139HSB5"/>
<feature type="chain" id="PRO_5007297009" description="Dickkopf N-terminal cysteine-rich domain-containing protein" evidence="2">
    <location>
        <begin position="24"/>
        <end position="253"/>
    </location>
</feature>